<comment type="caution">
    <text evidence="2">The sequence shown here is derived from an EMBL/GenBank/DDBJ whole genome shotgun (WGS) entry which is preliminary data.</text>
</comment>
<gene>
    <name evidence="2" type="ORF">BaRGS_00005583</name>
</gene>
<proteinExistence type="predicted"/>
<dbReference type="AlphaFoldDB" id="A0ABD0LVA8"/>
<dbReference type="EMBL" id="JACVVK020000021">
    <property type="protein sequence ID" value="KAK7503318.1"/>
    <property type="molecule type" value="Genomic_DNA"/>
</dbReference>
<sequence length="148" mass="16585">MPLDLYIKRARGPKTSGNIVTNKTRRQQAPGGKNNAAAATTSHHNNTTSPPPTNPTTQTCRTAGSVGLADWPLDNRPNVKYVCKDGATMPTAMLWGPRVMNAHTTRKLYEAKVVSRHSQISTKVKSNNRKQRHTKRHAEFMKYQIRCY</sequence>
<reference evidence="2 3" key="1">
    <citation type="journal article" date="2023" name="Sci. Data">
        <title>Genome assembly of the Korean intertidal mud-creeper Batillaria attramentaria.</title>
        <authorList>
            <person name="Patra A.K."/>
            <person name="Ho P.T."/>
            <person name="Jun S."/>
            <person name="Lee S.J."/>
            <person name="Kim Y."/>
            <person name="Won Y.J."/>
        </authorList>
    </citation>
    <scope>NUCLEOTIDE SEQUENCE [LARGE SCALE GENOMIC DNA]</scope>
    <source>
        <strain evidence="2">Wonlab-2016</strain>
    </source>
</reference>
<protein>
    <submittedName>
        <fullName evidence="2">Uncharacterized protein</fullName>
    </submittedName>
</protein>
<evidence type="ECO:0000313" key="3">
    <source>
        <dbReference type="Proteomes" id="UP001519460"/>
    </source>
</evidence>
<dbReference type="Proteomes" id="UP001519460">
    <property type="component" value="Unassembled WGS sequence"/>
</dbReference>
<feature type="region of interest" description="Disordered" evidence="1">
    <location>
        <begin position="10"/>
        <end position="62"/>
    </location>
</feature>
<name>A0ABD0LVA8_9CAEN</name>
<feature type="compositionally biased region" description="Low complexity" evidence="1">
    <location>
        <begin position="34"/>
        <end position="48"/>
    </location>
</feature>
<organism evidence="2 3">
    <name type="scientific">Batillaria attramentaria</name>
    <dbReference type="NCBI Taxonomy" id="370345"/>
    <lineage>
        <taxon>Eukaryota</taxon>
        <taxon>Metazoa</taxon>
        <taxon>Spiralia</taxon>
        <taxon>Lophotrochozoa</taxon>
        <taxon>Mollusca</taxon>
        <taxon>Gastropoda</taxon>
        <taxon>Caenogastropoda</taxon>
        <taxon>Sorbeoconcha</taxon>
        <taxon>Cerithioidea</taxon>
        <taxon>Batillariidae</taxon>
        <taxon>Batillaria</taxon>
    </lineage>
</organism>
<accession>A0ABD0LVA8</accession>
<keyword evidence="3" id="KW-1185">Reference proteome</keyword>
<evidence type="ECO:0000313" key="2">
    <source>
        <dbReference type="EMBL" id="KAK7503318.1"/>
    </source>
</evidence>
<evidence type="ECO:0000256" key="1">
    <source>
        <dbReference type="SAM" id="MobiDB-lite"/>
    </source>
</evidence>